<dbReference type="Proteomes" id="UP000289886">
    <property type="component" value="Unassembled WGS sequence"/>
</dbReference>
<accession>A0A444UHZ0</accession>
<gene>
    <name evidence="1" type="ORF">EOD39_4496</name>
</gene>
<protein>
    <submittedName>
        <fullName evidence="1">Uncharacterized protein</fullName>
    </submittedName>
</protein>
<keyword evidence="2" id="KW-1185">Reference proteome</keyword>
<sequence>LAAVLEGKALQVLLDLDSASQCDFSALSAALGHRFRKVEPAASLHHHLATRKRVAEEKLEVLAADVLFLTSRGNPECPSAIQEDLAMEVFACGLTPNQLCQQVWLATQTSLEQALNHAESVEAVLEESEKSQTT</sequence>
<evidence type="ECO:0000313" key="2">
    <source>
        <dbReference type="Proteomes" id="UP000289886"/>
    </source>
</evidence>
<proteinExistence type="predicted"/>
<evidence type="ECO:0000313" key="1">
    <source>
        <dbReference type="EMBL" id="RXM34806.1"/>
    </source>
</evidence>
<organism evidence="1 2">
    <name type="scientific">Acipenser ruthenus</name>
    <name type="common">Sterlet sturgeon</name>
    <dbReference type="NCBI Taxonomy" id="7906"/>
    <lineage>
        <taxon>Eukaryota</taxon>
        <taxon>Metazoa</taxon>
        <taxon>Chordata</taxon>
        <taxon>Craniata</taxon>
        <taxon>Vertebrata</taxon>
        <taxon>Euteleostomi</taxon>
        <taxon>Actinopterygii</taxon>
        <taxon>Chondrostei</taxon>
        <taxon>Acipenseriformes</taxon>
        <taxon>Acipenseridae</taxon>
        <taxon>Acipenser</taxon>
    </lineage>
</organism>
<comment type="caution">
    <text evidence="1">The sequence shown here is derived from an EMBL/GenBank/DDBJ whole genome shotgun (WGS) entry which is preliminary data.</text>
</comment>
<dbReference type="EMBL" id="SCEB01214534">
    <property type="protein sequence ID" value="RXM34806.1"/>
    <property type="molecule type" value="Genomic_DNA"/>
</dbReference>
<dbReference type="AlphaFoldDB" id="A0A444UHZ0"/>
<name>A0A444UHZ0_ACIRT</name>
<feature type="non-terminal residue" evidence="1">
    <location>
        <position position="1"/>
    </location>
</feature>
<reference evidence="1 2" key="1">
    <citation type="submission" date="2019-01" db="EMBL/GenBank/DDBJ databases">
        <title>Draft Genome and Complete Hox-Cluster Characterization of the Sterlet Sturgeon (Acipenser ruthenus).</title>
        <authorList>
            <person name="Wei Q."/>
        </authorList>
    </citation>
    <scope>NUCLEOTIDE SEQUENCE [LARGE SCALE GENOMIC DNA]</scope>
    <source>
        <strain evidence="1">WHYD16114868_AA</strain>
        <tissue evidence="1">Blood</tissue>
    </source>
</reference>